<reference evidence="8 9" key="1">
    <citation type="journal article" date="2021" name="Arch. Microbiol.">
        <title>Myceligenerans indicum sp. nov., an actinobacterium isolated from mangrove sediment of Sundarbans, India.</title>
        <authorList>
            <person name="Asha K."/>
            <person name="Bhadury P."/>
        </authorList>
    </citation>
    <scope>NUCLEOTIDE SEQUENCE [LARGE SCALE GENOMIC DNA]</scope>
    <source>
        <strain evidence="8 9">I2</strain>
    </source>
</reference>
<gene>
    <name evidence="8" type="ORF">HGK34_07885</name>
</gene>
<dbReference type="InterPro" id="IPR002104">
    <property type="entry name" value="Integrase_catalytic"/>
</dbReference>
<proteinExistence type="inferred from homology"/>
<evidence type="ECO:0000313" key="9">
    <source>
        <dbReference type="Proteomes" id="UP000675409"/>
    </source>
</evidence>
<evidence type="ECO:0000256" key="5">
    <source>
        <dbReference type="SAM" id="MobiDB-lite"/>
    </source>
</evidence>
<comment type="similarity">
    <text evidence="1">Belongs to the 'phage' integrase family.</text>
</comment>
<keyword evidence="3" id="KW-0233">DNA recombination</keyword>
<keyword evidence="2 4" id="KW-0238">DNA-binding</keyword>
<comment type="caution">
    <text evidence="8">The sequence shown here is derived from an EMBL/GenBank/DDBJ whole genome shotgun (WGS) entry which is preliminary data.</text>
</comment>
<dbReference type="PANTHER" id="PTHR30349">
    <property type="entry name" value="PHAGE INTEGRASE-RELATED"/>
    <property type="match status" value="1"/>
</dbReference>
<dbReference type="RefSeq" id="WP_201846029.1">
    <property type="nucleotide sequence ID" value="NZ_JABBYC010000009.1"/>
</dbReference>
<dbReference type="SUPFAM" id="SSF56349">
    <property type="entry name" value="DNA breaking-rejoining enzymes"/>
    <property type="match status" value="1"/>
</dbReference>
<feature type="compositionally biased region" description="Low complexity" evidence="5">
    <location>
        <begin position="381"/>
        <end position="399"/>
    </location>
</feature>
<dbReference type="InterPro" id="IPR010998">
    <property type="entry name" value="Integrase_recombinase_N"/>
</dbReference>
<accession>A0ABS1LJ58</accession>
<dbReference type="InterPro" id="IPR050090">
    <property type="entry name" value="Tyrosine_recombinase_XerCD"/>
</dbReference>
<dbReference type="Gene3D" id="1.10.150.130">
    <property type="match status" value="1"/>
</dbReference>
<dbReference type="Gene3D" id="1.10.443.10">
    <property type="entry name" value="Intergrase catalytic core"/>
    <property type="match status" value="1"/>
</dbReference>
<dbReference type="Proteomes" id="UP000675409">
    <property type="component" value="Unassembled WGS sequence"/>
</dbReference>
<dbReference type="PROSITE" id="PS51900">
    <property type="entry name" value="CB"/>
    <property type="match status" value="1"/>
</dbReference>
<dbReference type="PANTHER" id="PTHR30349:SF64">
    <property type="entry name" value="PROPHAGE INTEGRASE INTD-RELATED"/>
    <property type="match status" value="1"/>
</dbReference>
<dbReference type="InterPro" id="IPR011010">
    <property type="entry name" value="DNA_brk_join_enz"/>
</dbReference>
<keyword evidence="9" id="KW-1185">Reference proteome</keyword>
<organism evidence="8 9">
    <name type="scientific">Myceligenerans indicum</name>
    <dbReference type="NCBI Taxonomy" id="2593663"/>
    <lineage>
        <taxon>Bacteria</taxon>
        <taxon>Bacillati</taxon>
        <taxon>Actinomycetota</taxon>
        <taxon>Actinomycetes</taxon>
        <taxon>Micrococcales</taxon>
        <taxon>Promicromonosporaceae</taxon>
        <taxon>Myceligenerans</taxon>
    </lineage>
</organism>
<evidence type="ECO:0000256" key="3">
    <source>
        <dbReference type="ARBA" id="ARBA00023172"/>
    </source>
</evidence>
<feature type="domain" description="Tyr recombinase" evidence="6">
    <location>
        <begin position="184"/>
        <end position="373"/>
    </location>
</feature>
<dbReference type="CDD" id="cd01189">
    <property type="entry name" value="INT_ICEBs1_C_like"/>
    <property type="match status" value="1"/>
</dbReference>
<evidence type="ECO:0000259" key="7">
    <source>
        <dbReference type="PROSITE" id="PS51900"/>
    </source>
</evidence>
<evidence type="ECO:0000259" key="6">
    <source>
        <dbReference type="PROSITE" id="PS51898"/>
    </source>
</evidence>
<dbReference type="PROSITE" id="PS51898">
    <property type="entry name" value="TYR_RECOMBINASE"/>
    <property type="match status" value="1"/>
</dbReference>
<feature type="domain" description="Core-binding (CB)" evidence="7">
    <location>
        <begin position="73"/>
        <end position="163"/>
    </location>
</feature>
<name>A0ABS1LJ58_9MICO</name>
<evidence type="ECO:0000256" key="1">
    <source>
        <dbReference type="ARBA" id="ARBA00008857"/>
    </source>
</evidence>
<dbReference type="InterPro" id="IPR044068">
    <property type="entry name" value="CB"/>
</dbReference>
<evidence type="ECO:0000256" key="4">
    <source>
        <dbReference type="PROSITE-ProRule" id="PRU01248"/>
    </source>
</evidence>
<evidence type="ECO:0000313" key="8">
    <source>
        <dbReference type="EMBL" id="MBL0886189.1"/>
    </source>
</evidence>
<evidence type="ECO:0000256" key="2">
    <source>
        <dbReference type="ARBA" id="ARBA00023125"/>
    </source>
</evidence>
<sequence length="399" mass="44915">MATAWVEDRWLDGDGERTKDYGRGKRWRVRYRDPAKKLRSESYKRKTNAERRADELSAEILTGKFVDPQAGKITFKEYAEHWRSLQVHRTGTESQVGVVLDVRTYPQLGDRALSAIGPEDIQSWVKWLSTKAITLKDGSTKGYAPATVGVTHRIVSGIFKSAVATNRITSNPCARTRLPRKTPKRVKPMPTEALWALVDAFPERYRGLILFTACTGLRQGEVFGLTRDRIDLTERILHVDQQLYTAGQEPTFGPLKTEASYRDVPLSKVAIDALKEHLKEFPLGPDGLVFTNSEGGALRRSAFWERWHAAMKDARMSGLTFHDLRHYYASLLIRHGASVKAVQARLGHKNASETLDTYSHLWPDEDDQTRAAIDLVLSARPAKQPQPEEAPADETPQAA</sequence>
<dbReference type="InterPro" id="IPR013762">
    <property type="entry name" value="Integrase-like_cat_sf"/>
</dbReference>
<dbReference type="EMBL" id="JABBYC010000009">
    <property type="protein sequence ID" value="MBL0886189.1"/>
    <property type="molecule type" value="Genomic_DNA"/>
</dbReference>
<dbReference type="Pfam" id="PF00589">
    <property type="entry name" value="Phage_integrase"/>
    <property type="match status" value="1"/>
</dbReference>
<feature type="region of interest" description="Disordered" evidence="5">
    <location>
        <begin position="378"/>
        <end position="399"/>
    </location>
</feature>
<protein>
    <submittedName>
        <fullName evidence="8">Site-specific integrase</fullName>
    </submittedName>
</protein>